<sequence>TVVKELSYDTPLGPALLTIGALSPSTGVTLTIEGFDLDGRLILSGTQTDIIIVADDTTRISIDLRLAIPLDELDTGGDPTGGDAGGGDTGGEDTGGTDGTDTGDTGGTDTGDTGGADTGEPSGTDTGDGTTG</sequence>
<gene>
    <name evidence="2" type="ORF">METZ01_LOCUS418106</name>
</gene>
<dbReference type="EMBL" id="UINC01164414">
    <property type="protein sequence ID" value="SVD65252.1"/>
    <property type="molecule type" value="Genomic_DNA"/>
</dbReference>
<protein>
    <submittedName>
        <fullName evidence="2">Uncharacterized protein</fullName>
    </submittedName>
</protein>
<feature type="compositionally biased region" description="Gly residues" evidence="1">
    <location>
        <begin position="78"/>
        <end position="117"/>
    </location>
</feature>
<proteinExistence type="predicted"/>
<organism evidence="2">
    <name type="scientific">marine metagenome</name>
    <dbReference type="NCBI Taxonomy" id="408172"/>
    <lineage>
        <taxon>unclassified sequences</taxon>
        <taxon>metagenomes</taxon>
        <taxon>ecological metagenomes</taxon>
    </lineage>
</organism>
<name>A0A382X2E3_9ZZZZ</name>
<evidence type="ECO:0000313" key="2">
    <source>
        <dbReference type="EMBL" id="SVD65252.1"/>
    </source>
</evidence>
<feature type="compositionally biased region" description="Low complexity" evidence="1">
    <location>
        <begin position="118"/>
        <end position="132"/>
    </location>
</feature>
<reference evidence="2" key="1">
    <citation type="submission" date="2018-05" db="EMBL/GenBank/DDBJ databases">
        <authorList>
            <person name="Lanie J.A."/>
            <person name="Ng W.-L."/>
            <person name="Kazmierczak K.M."/>
            <person name="Andrzejewski T.M."/>
            <person name="Davidsen T.M."/>
            <person name="Wayne K.J."/>
            <person name="Tettelin H."/>
            <person name="Glass J.I."/>
            <person name="Rusch D."/>
            <person name="Podicherti R."/>
            <person name="Tsui H.-C.T."/>
            <person name="Winkler M.E."/>
        </authorList>
    </citation>
    <scope>NUCLEOTIDE SEQUENCE</scope>
</reference>
<dbReference type="AlphaFoldDB" id="A0A382X2E3"/>
<feature type="non-terminal residue" evidence="2">
    <location>
        <position position="1"/>
    </location>
</feature>
<accession>A0A382X2E3</accession>
<feature type="region of interest" description="Disordered" evidence="1">
    <location>
        <begin position="69"/>
        <end position="132"/>
    </location>
</feature>
<evidence type="ECO:0000256" key="1">
    <source>
        <dbReference type="SAM" id="MobiDB-lite"/>
    </source>
</evidence>